<dbReference type="PATRIC" id="fig|266834.11.peg.4681"/>
<sequence length="133" mass="15163">MATITHVFTNHVAEMLGEDRELIEAIVSNPDNLTYGSIISVVHGDDETITALTVDGIDELRQMLADARRSPEDWNDFLDCFVDDEELTARVKAKSPRNNRPVTIQTTDFWEWWYGCGKSCIPTIWARRPTFST</sequence>
<dbReference type="OrthoDB" id="8081994at2"/>
<protein>
    <submittedName>
        <fullName evidence="1">Uncharacterized protein</fullName>
    </submittedName>
</protein>
<dbReference type="AlphaFoldDB" id="Q92LD0"/>
<dbReference type="HOGENOM" id="CLU_157257_0_0_5"/>
<reference evidence="2" key="2">
    <citation type="journal article" date="2001" name="Science">
        <title>The composite genome of the legume symbiont Sinorhizobium meliloti.</title>
        <authorList>
            <person name="Galibert F."/>
            <person name="Finan T.M."/>
            <person name="Long S.R."/>
            <person name="Puehler A."/>
            <person name="Abola P."/>
            <person name="Ampe F."/>
            <person name="Barloy-Hubler F."/>
            <person name="Barnett M.J."/>
            <person name="Becker A."/>
            <person name="Boistard P."/>
            <person name="Bothe G."/>
            <person name="Boutry M."/>
            <person name="Bowser L."/>
            <person name="Buhrmester J."/>
            <person name="Cadieu E."/>
            <person name="Capela D."/>
            <person name="Chain P."/>
            <person name="Cowie A."/>
            <person name="Davis R.W."/>
            <person name="Dreano S."/>
            <person name="Federspiel N.A."/>
            <person name="Fisher R.F."/>
            <person name="Gloux S."/>
            <person name="Godrie T."/>
            <person name="Goffeau A."/>
            <person name="Golding B."/>
            <person name="Gouzy J."/>
            <person name="Gurjal M."/>
            <person name="Hernandez-Lucas I."/>
            <person name="Hong A."/>
            <person name="Huizar L."/>
            <person name="Hyman R.W."/>
            <person name="Jones T."/>
            <person name="Kahn D."/>
            <person name="Kahn M.L."/>
            <person name="Kalman S."/>
            <person name="Keating D.H."/>
            <person name="Kiss E."/>
            <person name="Komp C."/>
            <person name="Lelaure V."/>
            <person name="Masuy D."/>
            <person name="Palm C."/>
            <person name="Peck M.C."/>
            <person name="Pohl T.M."/>
            <person name="Portetelle D."/>
            <person name="Purnelle B."/>
            <person name="Ramsperger U."/>
            <person name="Surzycki R."/>
            <person name="Thebault P."/>
            <person name="Vandenbol M."/>
            <person name="Vorhoelter F.J."/>
            <person name="Weidner S."/>
            <person name="Wells D.H."/>
            <person name="Wong K."/>
            <person name="Yeh K.-C."/>
            <person name="Batut J."/>
        </authorList>
    </citation>
    <scope>NUCLEOTIDE SEQUENCE [LARGE SCALE GENOMIC DNA]</scope>
    <source>
        <strain evidence="2">1021</strain>
    </source>
</reference>
<dbReference type="Proteomes" id="UP000001976">
    <property type="component" value="Chromosome"/>
</dbReference>
<keyword evidence="2" id="KW-1185">Reference proteome</keyword>
<name>Q92LD0_RHIME</name>
<evidence type="ECO:0000313" key="1">
    <source>
        <dbReference type="EMBL" id="CAC47715.1"/>
    </source>
</evidence>
<organism evidence="1 2">
    <name type="scientific">Rhizobium meliloti (strain 1021)</name>
    <name type="common">Ensifer meliloti</name>
    <name type="synonym">Sinorhizobium meliloti</name>
    <dbReference type="NCBI Taxonomy" id="266834"/>
    <lineage>
        <taxon>Bacteria</taxon>
        <taxon>Pseudomonadati</taxon>
        <taxon>Pseudomonadota</taxon>
        <taxon>Alphaproteobacteria</taxon>
        <taxon>Hyphomicrobiales</taxon>
        <taxon>Rhizobiaceae</taxon>
        <taxon>Sinorhizobium/Ensifer group</taxon>
        <taxon>Sinorhizobium</taxon>
    </lineage>
</organism>
<evidence type="ECO:0000313" key="2">
    <source>
        <dbReference type="Proteomes" id="UP000001976"/>
    </source>
</evidence>
<proteinExistence type="predicted"/>
<accession>Q92LD0</accession>
<reference evidence="1 2" key="1">
    <citation type="journal article" date="2001" name="Proc. Natl. Acad. Sci. U.S.A.">
        <title>Analysis of the chromosome sequence of the legume symbiont Sinorhizobium meliloti strain 1021.</title>
        <authorList>
            <person name="Capela D."/>
            <person name="Barloy-Hubler F."/>
            <person name="Gouzy J."/>
            <person name="Bothe G."/>
            <person name="Ampe F."/>
            <person name="Batut J."/>
            <person name="Boistard P."/>
            <person name="Becker A."/>
            <person name="Boutry M."/>
            <person name="Cadieu E."/>
            <person name="Dreano S."/>
            <person name="Gloux S."/>
            <person name="Godrie T."/>
            <person name="Goffeau A."/>
            <person name="Kahn D."/>
            <person name="Kiss E."/>
            <person name="Lelaure V."/>
            <person name="Masuy D."/>
            <person name="Pohl T."/>
            <person name="Portetelle D."/>
            <person name="Puehler A."/>
            <person name="Purnelle B."/>
            <person name="Ramsperger U."/>
            <person name="Renard C."/>
            <person name="Thebault P."/>
            <person name="Vandenbol M."/>
            <person name="Weidner S."/>
            <person name="Galibert F."/>
        </authorList>
    </citation>
    <scope>NUCLEOTIDE SEQUENCE [LARGE SCALE GENOMIC DNA]</scope>
    <source>
        <strain evidence="1 2">1021</strain>
    </source>
</reference>
<dbReference type="KEGG" id="sme:SMc03290"/>
<dbReference type="eggNOG" id="ENOG5032SB2">
    <property type="taxonomic scope" value="Bacteria"/>
</dbReference>
<dbReference type="EnsemblBacteria" id="CAC47715">
    <property type="protein sequence ID" value="CAC47715"/>
    <property type="gene ID" value="SMc03290"/>
</dbReference>
<dbReference type="EMBL" id="AL591688">
    <property type="protein sequence ID" value="CAC47715.1"/>
    <property type="molecule type" value="Genomic_DNA"/>
</dbReference>
<gene>
    <name evidence="1" type="ORF">SMc03290</name>
</gene>